<accession>A0ABW2KQI2</accession>
<evidence type="ECO:0000259" key="12">
    <source>
        <dbReference type="Pfam" id="PF00156"/>
    </source>
</evidence>
<comment type="similarity">
    <text evidence="5 11">Belongs to the purine/pyrimidine phosphoribosyltransferase family.</text>
</comment>
<name>A0ABW2KQI2_9ACTN</name>
<keyword evidence="10 11" id="KW-0660">Purine salvage</keyword>
<evidence type="ECO:0000256" key="5">
    <source>
        <dbReference type="ARBA" id="ARBA00008391"/>
    </source>
</evidence>
<dbReference type="NCBIfam" id="NF002636">
    <property type="entry name" value="PRK02304.1-5"/>
    <property type="match status" value="1"/>
</dbReference>
<evidence type="ECO:0000313" key="14">
    <source>
        <dbReference type="Proteomes" id="UP001596540"/>
    </source>
</evidence>
<dbReference type="InterPro" id="IPR029057">
    <property type="entry name" value="PRTase-like"/>
</dbReference>
<dbReference type="EMBL" id="JBHTBH010000018">
    <property type="protein sequence ID" value="MFC7331260.1"/>
    <property type="molecule type" value="Genomic_DNA"/>
</dbReference>
<dbReference type="GO" id="GO:0003999">
    <property type="term" value="F:adenine phosphoribosyltransferase activity"/>
    <property type="evidence" value="ECO:0007669"/>
    <property type="project" value="UniProtKB-EC"/>
</dbReference>
<dbReference type="HAMAP" id="MF_00004">
    <property type="entry name" value="Aden_phosphoribosyltr"/>
    <property type="match status" value="1"/>
</dbReference>
<comment type="subunit">
    <text evidence="11">Homodimer.</text>
</comment>
<dbReference type="PANTHER" id="PTHR32315:SF3">
    <property type="entry name" value="ADENINE PHOSPHORIBOSYLTRANSFERASE"/>
    <property type="match status" value="1"/>
</dbReference>
<dbReference type="Pfam" id="PF00156">
    <property type="entry name" value="Pribosyltran"/>
    <property type="match status" value="1"/>
</dbReference>
<evidence type="ECO:0000256" key="3">
    <source>
        <dbReference type="ARBA" id="ARBA00004496"/>
    </source>
</evidence>
<dbReference type="InterPro" id="IPR000836">
    <property type="entry name" value="PRTase_dom"/>
</dbReference>
<dbReference type="SUPFAM" id="SSF53271">
    <property type="entry name" value="PRTase-like"/>
    <property type="match status" value="1"/>
</dbReference>
<evidence type="ECO:0000256" key="8">
    <source>
        <dbReference type="ARBA" id="ARBA00022676"/>
    </source>
</evidence>
<dbReference type="NCBIfam" id="NF002634">
    <property type="entry name" value="PRK02304.1-3"/>
    <property type="match status" value="1"/>
</dbReference>
<reference evidence="14" key="1">
    <citation type="journal article" date="2019" name="Int. J. Syst. Evol. Microbiol.">
        <title>The Global Catalogue of Microorganisms (GCM) 10K type strain sequencing project: providing services to taxonomists for standard genome sequencing and annotation.</title>
        <authorList>
            <consortium name="The Broad Institute Genomics Platform"/>
            <consortium name="The Broad Institute Genome Sequencing Center for Infectious Disease"/>
            <person name="Wu L."/>
            <person name="Ma J."/>
        </authorList>
    </citation>
    <scope>NUCLEOTIDE SEQUENCE [LARGE SCALE GENOMIC DNA]</scope>
    <source>
        <strain evidence="14">CGMCC 4.7382</strain>
    </source>
</reference>
<gene>
    <name evidence="11" type="primary">apt</name>
    <name evidence="13" type="ORF">ACFQRF_26315</name>
</gene>
<dbReference type="RefSeq" id="WP_379873991.1">
    <property type="nucleotide sequence ID" value="NZ_JBHTBH010000018.1"/>
</dbReference>
<proteinExistence type="inferred from homology"/>
<evidence type="ECO:0000256" key="7">
    <source>
        <dbReference type="ARBA" id="ARBA00022490"/>
    </source>
</evidence>
<keyword evidence="7 11" id="KW-0963">Cytoplasm</keyword>
<feature type="domain" description="Phosphoribosyltransferase" evidence="12">
    <location>
        <begin position="38"/>
        <end position="155"/>
    </location>
</feature>
<keyword evidence="14" id="KW-1185">Reference proteome</keyword>
<dbReference type="NCBIfam" id="TIGR01090">
    <property type="entry name" value="apt"/>
    <property type="match status" value="1"/>
</dbReference>
<evidence type="ECO:0000256" key="9">
    <source>
        <dbReference type="ARBA" id="ARBA00022679"/>
    </source>
</evidence>
<keyword evidence="9 11" id="KW-0808">Transferase</keyword>
<evidence type="ECO:0000256" key="1">
    <source>
        <dbReference type="ARBA" id="ARBA00000868"/>
    </source>
</evidence>
<dbReference type="InterPro" id="IPR050054">
    <property type="entry name" value="UPRTase/APRTase"/>
</dbReference>
<dbReference type="CDD" id="cd06223">
    <property type="entry name" value="PRTases_typeI"/>
    <property type="match status" value="1"/>
</dbReference>
<comment type="caution">
    <text evidence="13">The sequence shown here is derived from an EMBL/GenBank/DDBJ whole genome shotgun (WGS) entry which is preliminary data.</text>
</comment>
<comment type="function">
    <text evidence="2 11">Catalyzes a salvage reaction resulting in the formation of AMP, that is energically less costly than de novo synthesis.</text>
</comment>
<dbReference type="PANTHER" id="PTHR32315">
    <property type="entry name" value="ADENINE PHOSPHORIBOSYLTRANSFERASE"/>
    <property type="match status" value="1"/>
</dbReference>
<organism evidence="13 14">
    <name type="scientific">Marinactinospora rubrisoli</name>
    <dbReference type="NCBI Taxonomy" id="2715399"/>
    <lineage>
        <taxon>Bacteria</taxon>
        <taxon>Bacillati</taxon>
        <taxon>Actinomycetota</taxon>
        <taxon>Actinomycetes</taxon>
        <taxon>Streptosporangiales</taxon>
        <taxon>Nocardiopsidaceae</taxon>
        <taxon>Marinactinospora</taxon>
    </lineage>
</organism>
<dbReference type="Gene3D" id="3.40.50.2020">
    <property type="match status" value="1"/>
</dbReference>
<sequence length="176" mass="18150">MPHDLTPLIEAHVRDIPDHPQPGVVFKDITPLLAAPEAFSAVVDGLAAACDPDTVDVVVGLEARGFILGAPVALRLGAGFVPIRKAGKLPAATLGESYALEYGSATVEMHADAIAPGSRVLVVDDVLATGGTGQAAVRLVQRAGGTVVGFSVLMELAFLRGREKLSDVKLHALSTV</sequence>
<evidence type="ECO:0000256" key="10">
    <source>
        <dbReference type="ARBA" id="ARBA00022726"/>
    </source>
</evidence>
<evidence type="ECO:0000256" key="2">
    <source>
        <dbReference type="ARBA" id="ARBA00003968"/>
    </source>
</evidence>
<comment type="pathway">
    <text evidence="4 11">Purine metabolism; AMP biosynthesis via salvage pathway; AMP from adenine: step 1/1.</text>
</comment>
<evidence type="ECO:0000256" key="11">
    <source>
        <dbReference type="HAMAP-Rule" id="MF_00004"/>
    </source>
</evidence>
<dbReference type="Proteomes" id="UP001596540">
    <property type="component" value="Unassembled WGS sequence"/>
</dbReference>
<keyword evidence="8 11" id="KW-0328">Glycosyltransferase</keyword>
<evidence type="ECO:0000256" key="4">
    <source>
        <dbReference type="ARBA" id="ARBA00004659"/>
    </source>
</evidence>
<dbReference type="InterPro" id="IPR005764">
    <property type="entry name" value="Ade_phspho_trans"/>
</dbReference>
<comment type="catalytic activity">
    <reaction evidence="1 11">
        <text>AMP + diphosphate = 5-phospho-alpha-D-ribose 1-diphosphate + adenine</text>
        <dbReference type="Rhea" id="RHEA:16609"/>
        <dbReference type="ChEBI" id="CHEBI:16708"/>
        <dbReference type="ChEBI" id="CHEBI:33019"/>
        <dbReference type="ChEBI" id="CHEBI:58017"/>
        <dbReference type="ChEBI" id="CHEBI:456215"/>
        <dbReference type="EC" id="2.4.2.7"/>
    </reaction>
</comment>
<protein>
    <recommendedName>
        <fullName evidence="6 11">Adenine phosphoribosyltransferase</fullName>
        <shortName evidence="11">APRT</shortName>
        <ecNumber evidence="6 11">2.4.2.7</ecNumber>
    </recommendedName>
</protein>
<evidence type="ECO:0000256" key="6">
    <source>
        <dbReference type="ARBA" id="ARBA00011893"/>
    </source>
</evidence>
<evidence type="ECO:0000313" key="13">
    <source>
        <dbReference type="EMBL" id="MFC7331260.1"/>
    </source>
</evidence>
<dbReference type="EC" id="2.4.2.7" evidence="6 11"/>
<comment type="subcellular location">
    <subcellularLocation>
        <location evidence="3 11">Cytoplasm</location>
    </subcellularLocation>
</comment>